<evidence type="ECO:0000256" key="7">
    <source>
        <dbReference type="ARBA" id="ARBA00023136"/>
    </source>
</evidence>
<feature type="transmembrane region" description="Helical" evidence="8">
    <location>
        <begin position="51"/>
        <end position="71"/>
    </location>
</feature>
<name>A0A3E0ISR1_9STAP</name>
<comment type="similarity">
    <text evidence="2">Belongs to the binding-protein-dependent transport system permease family. FecCD subfamily.</text>
</comment>
<dbReference type="EMBL" id="QKXQ01000041">
    <property type="protein sequence ID" value="REI00811.1"/>
    <property type="molecule type" value="Genomic_DNA"/>
</dbReference>
<comment type="caution">
    <text evidence="9">The sequence shown here is derived from an EMBL/GenBank/DDBJ whole genome shotgun (WGS) entry which is preliminary data.</text>
</comment>
<feature type="transmembrane region" description="Helical" evidence="8">
    <location>
        <begin position="103"/>
        <end position="123"/>
    </location>
</feature>
<keyword evidence="6 8" id="KW-1133">Transmembrane helix</keyword>
<dbReference type="GO" id="GO:0005886">
    <property type="term" value="C:plasma membrane"/>
    <property type="evidence" value="ECO:0007669"/>
    <property type="project" value="UniProtKB-SubCell"/>
</dbReference>
<dbReference type="PANTHER" id="PTHR30472:SF25">
    <property type="entry name" value="ABC TRANSPORTER PERMEASE PROTEIN MJ0876-RELATED"/>
    <property type="match status" value="1"/>
</dbReference>
<organism evidence="9 10">
    <name type="scientific">Staphylococcus felis</name>
    <dbReference type="NCBI Taxonomy" id="46127"/>
    <lineage>
        <taxon>Bacteria</taxon>
        <taxon>Bacillati</taxon>
        <taxon>Bacillota</taxon>
        <taxon>Bacilli</taxon>
        <taxon>Bacillales</taxon>
        <taxon>Staphylococcaceae</taxon>
        <taxon>Staphylococcus</taxon>
    </lineage>
</organism>
<feature type="transmembrane region" description="Helical" evidence="8">
    <location>
        <begin position="177"/>
        <end position="196"/>
    </location>
</feature>
<dbReference type="PANTHER" id="PTHR30472">
    <property type="entry name" value="FERRIC ENTEROBACTIN TRANSPORT SYSTEM PERMEASE PROTEIN"/>
    <property type="match status" value="1"/>
</dbReference>
<dbReference type="OrthoDB" id="9792889at2"/>
<feature type="transmembrane region" description="Helical" evidence="8">
    <location>
        <begin position="235"/>
        <end position="254"/>
    </location>
</feature>
<keyword evidence="5 8" id="KW-0812">Transmembrane</keyword>
<feature type="transmembrane region" description="Helical" evidence="8">
    <location>
        <begin position="135"/>
        <end position="157"/>
    </location>
</feature>
<dbReference type="GO" id="GO:0033214">
    <property type="term" value="P:siderophore-iron import into cell"/>
    <property type="evidence" value="ECO:0007669"/>
    <property type="project" value="TreeGrafter"/>
</dbReference>
<keyword evidence="3" id="KW-0813">Transport</keyword>
<keyword evidence="4" id="KW-1003">Cell membrane</keyword>
<dbReference type="RefSeq" id="WP_116093522.1">
    <property type="nucleotide sequence ID" value="NZ_QKXN01000058.1"/>
</dbReference>
<feature type="transmembrane region" description="Helical" evidence="8">
    <location>
        <begin position="295"/>
        <end position="313"/>
    </location>
</feature>
<dbReference type="Gene3D" id="1.10.3470.10">
    <property type="entry name" value="ABC transporter involved in vitamin B12 uptake, BtuC"/>
    <property type="match status" value="1"/>
</dbReference>
<feature type="transmembrane region" description="Helical" evidence="8">
    <location>
        <begin position="78"/>
        <end position="97"/>
    </location>
</feature>
<sequence>MKNKQNKGFITVVVWSLLLIASVIYSLFSYLDWSASITYTLVVNVRLPRVLLALLAGMGLTLAGQMFQIILNNTLADSFTLGLASGATVGAAIATFLGLSFVWIAPFAMVVGFSTLVIVIMMTKLIANGGFKRSLILSGIMIGSLFNAIIFLMVQMNPKRLQSVMNYMFGGFSSAEYREVVYIAIAFVIIVICLFLQVSQIKLLQVDAYSSMALGIDVQRLSVMVLILATILSTIIIGFTGVIGFIGIVIPQFVQRITEHTLSYKMILNIIIGGTIMVLADTVGAQLLAPIQLPASIILALIGIPMMFYLMMVERGRRID</sequence>
<protein>
    <submittedName>
        <fullName evidence="9">Iron ABC transporter permease</fullName>
    </submittedName>
</protein>
<feature type="transmembrane region" description="Helical" evidence="8">
    <location>
        <begin position="12"/>
        <end position="31"/>
    </location>
</feature>
<dbReference type="AlphaFoldDB" id="A0A3E0ISR1"/>
<proteinExistence type="inferred from homology"/>
<evidence type="ECO:0000256" key="6">
    <source>
        <dbReference type="ARBA" id="ARBA00022989"/>
    </source>
</evidence>
<dbReference type="GO" id="GO:0022857">
    <property type="term" value="F:transmembrane transporter activity"/>
    <property type="evidence" value="ECO:0007669"/>
    <property type="project" value="InterPro"/>
</dbReference>
<dbReference type="InterPro" id="IPR037294">
    <property type="entry name" value="ABC_BtuC-like"/>
</dbReference>
<keyword evidence="7 8" id="KW-0472">Membrane</keyword>
<dbReference type="Proteomes" id="UP000256562">
    <property type="component" value="Unassembled WGS sequence"/>
</dbReference>
<dbReference type="InterPro" id="IPR000522">
    <property type="entry name" value="ABC_transptr_permease_BtuC"/>
</dbReference>
<dbReference type="SUPFAM" id="SSF81345">
    <property type="entry name" value="ABC transporter involved in vitamin B12 uptake, BtuC"/>
    <property type="match status" value="1"/>
</dbReference>
<evidence type="ECO:0000256" key="1">
    <source>
        <dbReference type="ARBA" id="ARBA00004651"/>
    </source>
</evidence>
<reference evidence="9 10" key="1">
    <citation type="journal article" date="2018" name="Vet. Microbiol.">
        <title>Characterisation of Staphylococcus felis isolated from cats using whole genome sequencing.</title>
        <authorList>
            <person name="Worthing K."/>
            <person name="Pang S."/>
            <person name="Trott D.J."/>
            <person name="Abraham S."/>
            <person name="Coombs G.W."/>
            <person name="Jordan D."/>
            <person name="McIntyre L."/>
            <person name="Davies M.R."/>
            <person name="Norris J."/>
        </authorList>
    </citation>
    <scope>NUCLEOTIDE SEQUENCE [LARGE SCALE GENOMIC DNA]</scope>
    <source>
        <strain evidence="9 10">F9</strain>
    </source>
</reference>
<evidence type="ECO:0000313" key="10">
    <source>
        <dbReference type="Proteomes" id="UP000256562"/>
    </source>
</evidence>
<evidence type="ECO:0000256" key="8">
    <source>
        <dbReference type="SAM" id="Phobius"/>
    </source>
</evidence>
<comment type="subcellular location">
    <subcellularLocation>
        <location evidence="1">Cell membrane</location>
        <topology evidence="1">Multi-pass membrane protein</topology>
    </subcellularLocation>
</comment>
<evidence type="ECO:0000256" key="4">
    <source>
        <dbReference type="ARBA" id="ARBA00022475"/>
    </source>
</evidence>
<accession>A0A3E0ISR1</accession>
<feature type="transmembrane region" description="Helical" evidence="8">
    <location>
        <begin position="266"/>
        <end position="289"/>
    </location>
</feature>
<evidence type="ECO:0000313" key="9">
    <source>
        <dbReference type="EMBL" id="REI00811.1"/>
    </source>
</evidence>
<dbReference type="CDD" id="cd06550">
    <property type="entry name" value="TM_ABC_iron-siderophores_like"/>
    <property type="match status" value="1"/>
</dbReference>
<gene>
    <name evidence="9" type="ORF">DOS83_00845</name>
</gene>
<dbReference type="Pfam" id="PF01032">
    <property type="entry name" value="FecCD"/>
    <property type="match status" value="1"/>
</dbReference>
<evidence type="ECO:0000256" key="2">
    <source>
        <dbReference type="ARBA" id="ARBA00007935"/>
    </source>
</evidence>
<evidence type="ECO:0000256" key="3">
    <source>
        <dbReference type="ARBA" id="ARBA00022448"/>
    </source>
</evidence>
<evidence type="ECO:0000256" key="5">
    <source>
        <dbReference type="ARBA" id="ARBA00022692"/>
    </source>
</evidence>